<feature type="transmembrane region" description="Helical" evidence="9">
    <location>
        <begin position="6"/>
        <end position="30"/>
    </location>
</feature>
<evidence type="ECO:0000256" key="3">
    <source>
        <dbReference type="ARBA" id="ARBA00022692"/>
    </source>
</evidence>
<dbReference type="OrthoDB" id="191139at2759"/>
<comment type="subcellular location">
    <subcellularLocation>
        <location evidence="1">Endoplasmic reticulum membrane</location>
        <topology evidence="1">Multi-pass membrane protein</topology>
    </subcellularLocation>
</comment>
<comment type="function">
    <text evidence="7">Involved in cellular auxin homeostasis by regulating auxin metabolism. Regulates intracellular auxin accumulation at the endoplasmic reticulum and thus auxin availability for nuclear auxin signaling.</text>
</comment>
<evidence type="ECO:0000256" key="1">
    <source>
        <dbReference type="ARBA" id="ARBA00004477"/>
    </source>
</evidence>
<dbReference type="Pfam" id="PF03547">
    <property type="entry name" value="Mem_trans"/>
    <property type="match status" value="1"/>
</dbReference>
<feature type="transmembrane region" description="Helical" evidence="9">
    <location>
        <begin position="264"/>
        <end position="282"/>
    </location>
</feature>
<feature type="transmembrane region" description="Helical" evidence="9">
    <location>
        <begin position="72"/>
        <end position="94"/>
    </location>
</feature>
<keyword evidence="6" id="KW-0927">Auxin signaling pathway</keyword>
<keyword evidence="11" id="KW-1185">Reference proteome</keyword>
<evidence type="ECO:0000256" key="8">
    <source>
        <dbReference type="ARBA" id="ARBA00025752"/>
    </source>
</evidence>
<keyword evidence="2" id="KW-0813">Transport</keyword>
<dbReference type="PANTHER" id="PTHR31651:SF33">
    <property type="entry name" value="PROTEIN PIN-LIKES 1"/>
    <property type="match status" value="1"/>
</dbReference>
<keyword evidence="4 9" id="KW-1133">Transmembrane helix</keyword>
<dbReference type="EMBL" id="LR746269">
    <property type="protein sequence ID" value="CAA7397988.1"/>
    <property type="molecule type" value="Genomic_DNA"/>
</dbReference>
<feature type="transmembrane region" description="Helical" evidence="9">
    <location>
        <begin position="367"/>
        <end position="387"/>
    </location>
</feature>
<dbReference type="InterPro" id="IPR045033">
    <property type="entry name" value="PILS1/3/4/5/7"/>
</dbReference>
<dbReference type="AlphaFoldDB" id="A0A7I8KLM0"/>
<evidence type="ECO:0000256" key="4">
    <source>
        <dbReference type="ARBA" id="ARBA00022989"/>
    </source>
</evidence>
<evidence type="ECO:0000313" key="11">
    <source>
        <dbReference type="Proteomes" id="UP000663760"/>
    </source>
</evidence>
<evidence type="ECO:0000256" key="9">
    <source>
        <dbReference type="SAM" id="Phobius"/>
    </source>
</evidence>
<organism evidence="10 11">
    <name type="scientific">Spirodela intermedia</name>
    <name type="common">Intermediate duckweed</name>
    <dbReference type="NCBI Taxonomy" id="51605"/>
    <lineage>
        <taxon>Eukaryota</taxon>
        <taxon>Viridiplantae</taxon>
        <taxon>Streptophyta</taxon>
        <taxon>Embryophyta</taxon>
        <taxon>Tracheophyta</taxon>
        <taxon>Spermatophyta</taxon>
        <taxon>Magnoliopsida</taxon>
        <taxon>Liliopsida</taxon>
        <taxon>Araceae</taxon>
        <taxon>Lemnoideae</taxon>
        <taxon>Spirodela</taxon>
    </lineage>
</organism>
<dbReference type="PANTHER" id="PTHR31651">
    <property type="match status" value="1"/>
</dbReference>
<feature type="transmembrane region" description="Helical" evidence="9">
    <location>
        <begin position="399"/>
        <end position="424"/>
    </location>
</feature>
<proteinExistence type="inferred from homology"/>
<gene>
    <name evidence="10" type="ORF">SI8410_06008653</name>
</gene>
<evidence type="ECO:0000313" key="10">
    <source>
        <dbReference type="EMBL" id="CAA7397988.1"/>
    </source>
</evidence>
<reference evidence="10" key="1">
    <citation type="submission" date="2020-02" db="EMBL/GenBank/DDBJ databases">
        <authorList>
            <person name="Scholz U."/>
            <person name="Mascher M."/>
            <person name="Fiebig A."/>
        </authorList>
    </citation>
    <scope>NUCLEOTIDE SEQUENCE</scope>
</reference>
<dbReference type="GO" id="GO:0080162">
    <property type="term" value="P:endoplasmic reticulum to cytosol auxin transport"/>
    <property type="evidence" value="ECO:0007669"/>
    <property type="project" value="InterPro"/>
</dbReference>
<dbReference type="GO" id="GO:0009734">
    <property type="term" value="P:auxin-activated signaling pathway"/>
    <property type="evidence" value="ECO:0007669"/>
    <property type="project" value="UniProtKB-KW"/>
</dbReference>
<accession>A0A7I8KLM0</accession>
<name>A0A7I8KLM0_SPIIN</name>
<keyword evidence="5 9" id="KW-0472">Membrane</keyword>
<evidence type="ECO:0000256" key="7">
    <source>
        <dbReference type="ARBA" id="ARBA00025100"/>
    </source>
</evidence>
<sequence>MGLLELFITASVPVLNVLILTAVGLFLALDRINILNEDARKHLNNIVYFVFSPALVFTNISRTITSESMAQLWFMPINILLTFIIGSALGWIIIQITKTPPNLKGLILGCCSAGNLGSLLLVIVPSICREKGSPFDDPETCHKHGLAYVSLSIAVSAVLVWTYIYNLVRISSNVKNDEANGYTTAEETKKLAVSAQETSKLAQDGYMNGSALANDHLVSGHLENGIGLPLLKSDEFYETKKASVSVKIQHFLAKILENVDLKKLLAPSTIAVMAGFVVGVYPRIRSAMIGESAPLRAINSSVALLGDGAIATLILIMGGNLKKGLCLKIQTSQIVGVIFVRYIALPIIGIGVVQGAVHLGLVQLDPLYRFVLLVQFALPPALNIGIITQLFGAGESECAVILLWSYAFASLFLTLWSTFFMWLVL</sequence>
<keyword evidence="3 9" id="KW-0812">Transmembrane</keyword>
<feature type="transmembrane region" description="Helical" evidence="9">
    <location>
        <begin position="106"/>
        <end position="127"/>
    </location>
</feature>
<dbReference type="Proteomes" id="UP000663760">
    <property type="component" value="Chromosome 6"/>
</dbReference>
<dbReference type="InterPro" id="IPR004776">
    <property type="entry name" value="Mem_transp_PIN-like"/>
</dbReference>
<feature type="transmembrane region" description="Helical" evidence="9">
    <location>
        <begin position="42"/>
        <end position="60"/>
    </location>
</feature>
<comment type="similarity">
    <text evidence="8">Belongs to the auxin efflux carrier (TC 2.A.69.2) family.</text>
</comment>
<evidence type="ECO:0000256" key="6">
    <source>
        <dbReference type="ARBA" id="ARBA00023294"/>
    </source>
</evidence>
<feature type="transmembrane region" description="Helical" evidence="9">
    <location>
        <begin position="302"/>
        <end position="321"/>
    </location>
</feature>
<dbReference type="GO" id="GO:0005789">
    <property type="term" value="C:endoplasmic reticulum membrane"/>
    <property type="evidence" value="ECO:0007669"/>
    <property type="project" value="UniProtKB-SubCell"/>
</dbReference>
<feature type="transmembrane region" description="Helical" evidence="9">
    <location>
        <begin position="342"/>
        <end position="361"/>
    </location>
</feature>
<protein>
    <submittedName>
        <fullName evidence="10">Uncharacterized protein</fullName>
    </submittedName>
</protein>
<evidence type="ECO:0000256" key="5">
    <source>
        <dbReference type="ARBA" id="ARBA00023136"/>
    </source>
</evidence>
<feature type="transmembrane region" description="Helical" evidence="9">
    <location>
        <begin position="147"/>
        <end position="168"/>
    </location>
</feature>
<evidence type="ECO:0000256" key="2">
    <source>
        <dbReference type="ARBA" id="ARBA00022448"/>
    </source>
</evidence>